<dbReference type="PRINTS" id="PR00385">
    <property type="entry name" value="P450"/>
</dbReference>
<evidence type="ECO:0000256" key="8">
    <source>
        <dbReference type="ARBA" id="ARBA00022848"/>
    </source>
</evidence>
<dbReference type="InterPro" id="IPR002401">
    <property type="entry name" value="Cyt_P450_E_grp-I"/>
</dbReference>
<accession>A0AA38IM91</accession>
<keyword evidence="9 14" id="KW-0560">Oxidoreductase</keyword>
<evidence type="ECO:0000256" key="12">
    <source>
        <dbReference type="ARBA" id="ARBA00023136"/>
    </source>
</evidence>
<dbReference type="SUPFAM" id="SSF48264">
    <property type="entry name" value="Cytochrome P450"/>
    <property type="match status" value="1"/>
</dbReference>
<keyword evidence="5 13" id="KW-0349">Heme</keyword>
<dbReference type="InterPro" id="IPR050476">
    <property type="entry name" value="Insect_CytP450_Detox"/>
</dbReference>
<evidence type="ECO:0000256" key="11">
    <source>
        <dbReference type="ARBA" id="ARBA00023033"/>
    </source>
</evidence>
<evidence type="ECO:0000313" key="16">
    <source>
        <dbReference type="EMBL" id="KAJ3656457.1"/>
    </source>
</evidence>
<dbReference type="PANTHER" id="PTHR24292:SF100">
    <property type="entry name" value="CYTOCHROME P450 6A16, ISOFORM B-RELATED"/>
    <property type="match status" value="1"/>
</dbReference>
<dbReference type="PANTHER" id="PTHR24292">
    <property type="entry name" value="CYTOCHROME P450"/>
    <property type="match status" value="1"/>
</dbReference>
<dbReference type="GO" id="GO:0004497">
    <property type="term" value="F:monooxygenase activity"/>
    <property type="evidence" value="ECO:0007669"/>
    <property type="project" value="UniProtKB-KW"/>
</dbReference>
<dbReference type="GO" id="GO:0020037">
    <property type="term" value="F:heme binding"/>
    <property type="evidence" value="ECO:0007669"/>
    <property type="project" value="InterPro"/>
</dbReference>
<keyword evidence="12 15" id="KW-0472">Membrane</keyword>
<evidence type="ECO:0000256" key="5">
    <source>
        <dbReference type="ARBA" id="ARBA00022617"/>
    </source>
</evidence>
<keyword evidence="7" id="KW-0256">Endoplasmic reticulum</keyword>
<name>A0AA38IM91_9CUCU</name>
<keyword evidence="6 13" id="KW-0479">Metal-binding</keyword>
<keyword evidence="10 13" id="KW-0408">Iron</keyword>
<dbReference type="InterPro" id="IPR017972">
    <property type="entry name" value="Cyt_P450_CS"/>
</dbReference>
<evidence type="ECO:0000256" key="1">
    <source>
        <dbReference type="ARBA" id="ARBA00001971"/>
    </source>
</evidence>
<dbReference type="Proteomes" id="UP001168821">
    <property type="component" value="Unassembled WGS sequence"/>
</dbReference>
<dbReference type="InterPro" id="IPR036396">
    <property type="entry name" value="Cyt_P450_sf"/>
</dbReference>
<comment type="cofactor">
    <cofactor evidence="1 13">
        <name>heme</name>
        <dbReference type="ChEBI" id="CHEBI:30413"/>
    </cofactor>
</comment>
<dbReference type="GO" id="GO:0016705">
    <property type="term" value="F:oxidoreductase activity, acting on paired donors, with incorporation or reduction of molecular oxygen"/>
    <property type="evidence" value="ECO:0007669"/>
    <property type="project" value="InterPro"/>
</dbReference>
<organism evidence="16 17">
    <name type="scientific">Zophobas morio</name>
    <dbReference type="NCBI Taxonomy" id="2755281"/>
    <lineage>
        <taxon>Eukaryota</taxon>
        <taxon>Metazoa</taxon>
        <taxon>Ecdysozoa</taxon>
        <taxon>Arthropoda</taxon>
        <taxon>Hexapoda</taxon>
        <taxon>Insecta</taxon>
        <taxon>Pterygota</taxon>
        <taxon>Neoptera</taxon>
        <taxon>Endopterygota</taxon>
        <taxon>Coleoptera</taxon>
        <taxon>Polyphaga</taxon>
        <taxon>Cucujiformia</taxon>
        <taxon>Tenebrionidae</taxon>
        <taxon>Zophobas</taxon>
    </lineage>
</organism>
<comment type="subcellular location">
    <subcellularLocation>
        <location evidence="3">Endoplasmic reticulum membrane</location>
        <topology evidence="3">Peripheral membrane protein</topology>
    </subcellularLocation>
    <subcellularLocation>
        <location evidence="2">Microsome membrane</location>
        <topology evidence="2">Peripheral membrane protein</topology>
    </subcellularLocation>
</comment>
<dbReference type="GO" id="GO:0005789">
    <property type="term" value="C:endoplasmic reticulum membrane"/>
    <property type="evidence" value="ECO:0007669"/>
    <property type="project" value="UniProtKB-SubCell"/>
</dbReference>
<dbReference type="EMBL" id="JALNTZ010000004">
    <property type="protein sequence ID" value="KAJ3656457.1"/>
    <property type="molecule type" value="Genomic_DNA"/>
</dbReference>
<evidence type="ECO:0000256" key="3">
    <source>
        <dbReference type="ARBA" id="ARBA00004406"/>
    </source>
</evidence>
<keyword evidence="17" id="KW-1185">Reference proteome</keyword>
<evidence type="ECO:0000256" key="15">
    <source>
        <dbReference type="SAM" id="Phobius"/>
    </source>
</evidence>
<comment type="similarity">
    <text evidence="4 14">Belongs to the cytochrome P450 family.</text>
</comment>
<evidence type="ECO:0000256" key="6">
    <source>
        <dbReference type="ARBA" id="ARBA00022723"/>
    </source>
</evidence>
<evidence type="ECO:0000256" key="13">
    <source>
        <dbReference type="PIRSR" id="PIRSR602401-1"/>
    </source>
</evidence>
<evidence type="ECO:0000256" key="14">
    <source>
        <dbReference type="RuleBase" id="RU000461"/>
    </source>
</evidence>
<reference evidence="16" key="1">
    <citation type="journal article" date="2023" name="G3 (Bethesda)">
        <title>Whole genome assemblies of Zophobas morio and Tenebrio molitor.</title>
        <authorList>
            <person name="Kaur S."/>
            <person name="Stinson S.A."/>
            <person name="diCenzo G.C."/>
        </authorList>
    </citation>
    <scope>NUCLEOTIDE SEQUENCE</scope>
    <source>
        <strain evidence="16">QUZm001</strain>
    </source>
</reference>
<dbReference type="Pfam" id="PF00067">
    <property type="entry name" value="p450"/>
    <property type="match status" value="1"/>
</dbReference>
<evidence type="ECO:0000256" key="10">
    <source>
        <dbReference type="ARBA" id="ARBA00023004"/>
    </source>
</evidence>
<dbReference type="PRINTS" id="PR00463">
    <property type="entry name" value="EP450I"/>
</dbReference>
<dbReference type="FunFam" id="1.10.630.10:FF:000042">
    <property type="entry name" value="Cytochrome P450"/>
    <property type="match status" value="1"/>
</dbReference>
<keyword evidence="8" id="KW-0492">Microsome</keyword>
<dbReference type="GO" id="GO:0005506">
    <property type="term" value="F:iron ion binding"/>
    <property type="evidence" value="ECO:0007669"/>
    <property type="project" value="InterPro"/>
</dbReference>
<dbReference type="CDD" id="cd11056">
    <property type="entry name" value="CYP6-like"/>
    <property type="match status" value="1"/>
</dbReference>
<evidence type="ECO:0000313" key="17">
    <source>
        <dbReference type="Proteomes" id="UP001168821"/>
    </source>
</evidence>
<evidence type="ECO:0000256" key="9">
    <source>
        <dbReference type="ARBA" id="ARBA00023002"/>
    </source>
</evidence>
<feature type="binding site" description="axial binding residue" evidence="13">
    <location>
        <position position="445"/>
    </location>
    <ligand>
        <name>heme</name>
        <dbReference type="ChEBI" id="CHEBI:30413"/>
    </ligand>
    <ligandPart>
        <name>Fe</name>
        <dbReference type="ChEBI" id="CHEBI:18248"/>
    </ligandPart>
</feature>
<gene>
    <name evidence="16" type="ORF">Zmor_015533</name>
</gene>
<keyword evidence="15" id="KW-0812">Transmembrane</keyword>
<evidence type="ECO:0000256" key="4">
    <source>
        <dbReference type="ARBA" id="ARBA00010617"/>
    </source>
</evidence>
<keyword evidence="11 14" id="KW-0503">Monooxygenase</keyword>
<evidence type="ECO:0008006" key="18">
    <source>
        <dbReference type="Google" id="ProtNLM"/>
    </source>
</evidence>
<comment type="caution">
    <text evidence="16">The sequence shown here is derived from an EMBL/GenBank/DDBJ whole genome shotgun (WGS) entry which is preliminary data.</text>
</comment>
<dbReference type="PROSITE" id="PS00086">
    <property type="entry name" value="CYTOCHROME_P450"/>
    <property type="match status" value="1"/>
</dbReference>
<proteinExistence type="inferred from homology"/>
<sequence>MLISGLKCSISELLSFIVTAAVLVYYLYYQYCFTYWKKKKVPCTTPYFPFGNLSSSAWGKQSVYTRLQNLYNHFKAKGCKHAGIYFFNGPIYFPVDPDLVKRILVTDFEYFVDRGMYGNGEELPLSSHIFSMKGDEWKSIRTKMSPSFTSGKIKSVYNIIVHNCENLVTYVGPYADKRQVIDIKEILMRFTADTIGSTSFGIDSNSLNDPGTEFSQMVNRISNHSVWKLLRVALEEGLQNPGNIEKIAYNDKVVEDFFTNLVKDTIEYRDQNDIVRNDFLHMLMQLRTTAGMPVEEIVSQSFLFFIAGFKTSALTMCYCIHELAHNQELQIKLRAEIHKHLGRDVSQYAYEDLIALPTLDRVLKETMRKYPPLPMLNRVCVKPYKVPETDVVIEEGTPVIISLLGLQRDPEYYPEPLKFDPERFSNDNNVVPYTYLPFGDGPRNCIGLRFGMVMAKLAVASLLNQFGFIPSSKTRRHLDIDPSTTSILFNVANGIYTKVVKI</sequence>
<dbReference type="Gene3D" id="1.10.630.10">
    <property type="entry name" value="Cytochrome P450"/>
    <property type="match status" value="1"/>
</dbReference>
<dbReference type="AlphaFoldDB" id="A0AA38IM91"/>
<keyword evidence="15" id="KW-1133">Transmembrane helix</keyword>
<feature type="transmembrane region" description="Helical" evidence="15">
    <location>
        <begin position="12"/>
        <end position="29"/>
    </location>
</feature>
<dbReference type="InterPro" id="IPR001128">
    <property type="entry name" value="Cyt_P450"/>
</dbReference>
<evidence type="ECO:0000256" key="2">
    <source>
        <dbReference type="ARBA" id="ARBA00004174"/>
    </source>
</evidence>
<protein>
    <recommendedName>
        <fullName evidence="18">Cytochrome P450</fullName>
    </recommendedName>
</protein>
<evidence type="ECO:0000256" key="7">
    <source>
        <dbReference type="ARBA" id="ARBA00022824"/>
    </source>
</evidence>